<organism evidence="1 2">
    <name type="scientific">Cytobacillus mangrovibacter</name>
    <dbReference type="NCBI Taxonomy" id="3299024"/>
    <lineage>
        <taxon>Bacteria</taxon>
        <taxon>Bacillati</taxon>
        <taxon>Bacillota</taxon>
        <taxon>Bacilli</taxon>
        <taxon>Bacillales</taxon>
        <taxon>Bacillaceae</taxon>
        <taxon>Cytobacillus</taxon>
    </lineage>
</organism>
<protein>
    <recommendedName>
        <fullName evidence="3">Lipoprotein</fullName>
    </recommendedName>
</protein>
<dbReference type="RefSeq" id="WP_389214387.1">
    <property type="nucleotide sequence ID" value="NZ_JBIACJ010000001.1"/>
</dbReference>
<sequence>MKKWFLFTIGCILLAGCTAKESQNSNPPVSQQPPNEKTVTIEDYYPLENKTYTFKGEGNEFAAYKESFFTKVDNYLPAIIENGGTRIFKVYELAEDGIFVVFEQGEYYEETPPPIDSVKSQFDRTPLLTNPLSVGATFDGWEIIKIDERMVLPIGEVNNVIVVEQKDEENHTVITNYLAPGYGKIKQEFVSTEGDGEFKVVSELEMVE</sequence>
<dbReference type="PROSITE" id="PS51257">
    <property type="entry name" value="PROKAR_LIPOPROTEIN"/>
    <property type="match status" value="1"/>
</dbReference>
<name>A0ABW6JV89_9BACI</name>
<evidence type="ECO:0000313" key="2">
    <source>
        <dbReference type="Proteomes" id="UP001601058"/>
    </source>
</evidence>
<dbReference type="Proteomes" id="UP001601058">
    <property type="component" value="Unassembled WGS sequence"/>
</dbReference>
<gene>
    <name evidence="1" type="ORF">ACFYKT_01435</name>
</gene>
<dbReference type="EMBL" id="JBIACJ010000001">
    <property type="protein sequence ID" value="MFE8695015.1"/>
    <property type="molecule type" value="Genomic_DNA"/>
</dbReference>
<accession>A0ABW6JV89</accession>
<evidence type="ECO:0008006" key="3">
    <source>
        <dbReference type="Google" id="ProtNLM"/>
    </source>
</evidence>
<comment type="caution">
    <text evidence="1">The sequence shown here is derived from an EMBL/GenBank/DDBJ whole genome shotgun (WGS) entry which is preliminary data.</text>
</comment>
<reference evidence="1 2" key="1">
    <citation type="submission" date="2024-08" db="EMBL/GenBank/DDBJ databases">
        <title>Two novel Cytobacillus novel species.</title>
        <authorList>
            <person name="Liu G."/>
        </authorList>
    </citation>
    <scope>NUCLEOTIDE SEQUENCE [LARGE SCALE GENOMIC DNA]</scope>
    <source>
        <strain evidence="1 2">FJAT-53684</strain>
    </source>
</reference>
<keyword evidence="2" id="KW-1185">Reference proteome</keyword>
<evidence type="ECO:0000313" key="1">
    <source>
        <dbReference type="EMBL" id="MFE8695015.1"/>
    </source>
</evidence>
<proteinExistence type="predicted"/>